<dbReference type="Gene3D" id="3.40.50.300">
    <property type="entry name" value="P-loop containing nucleotide triphosphate hydrolases"/>
    <property type="match status" value="1"/>
</dbReference>
<evidence type="ECO:0000256" key="2">
    <source>
        <dbReference type="ARBA" id="ARBA00004555"/>
    </source>
</evidence>
<dbReference type="EMBL" id="AAGW02027691">
    <property type="status" value="NOT_ANNOTATED_CDS"/>
    <property type="molecule type" value="Genomic_DNA"/>
</dbReference>
<feature type="binding site" evidence="15">
    <location>
        <position position="35"/>
    </location>
    <ligand>
        <name>GTP</name>
        <dbReference type="ChEBI" id="CHEBI:37565"/>
    </ligand>
</feature>
<dbReference type="EC" id="3.6.5.2" evidence="5"/>
<keyword evidence="10" id="KW-0653">Protein transport</keyword>
<evidence type="ECO:0000256" key="7">
    <source>
        <dbReference type="ARBA" id="ARBA00022741"/>
    </source>
</evidence>
<comment type="subcellular location">
    <subcellularLocation>
        <location evidence="1">Endoplasmic reticulum</location>
    </subcellularLocation>
    <subcellularLocation>
        <location evidence="2">Golgi apparatus</location>
    </subcellularLocation>
    <subcellularLocation>
        <location evidence="3">Lysosome membrane</location>
    </subcellularLocation>
</comment>
<evidence type="ECO:0000256" key="15">
    <source>
        <dbReference type="PIRSR" id="PIRSR606687-2"/>
    </source>
</evidence>
<dbReference type="Ensembl" id="ENSOCUT00000037507.1">
    <property type="protein sequence ID" value="ENSOCUP00000028080.1"/>
    <property type="gene ID" value="ENSOCUG00000030751.1"/>
</dbReference>
<comment type="catalytic activity">
    <reaction evidence="13">
        <text>GTP + H2O = GDP + phosphate + H(+)</text>
        <dbReference type="Rhea" id="RHEA:19669"/>
        <dbReference type="ChEBI" id="CHEBI:15377"/>
        <dbReference type="ChEBI" id="CHEBI:15378"/>
        <dbReference type="ChEBI" id="CHEBI:37565"/>
        <dbReference type="ChEBI" id="CHEBI:43474"/>
        <dbReference type="ChEBI" id="CHEBI:58189"/>
        <dbReference type="EC" id="3.6.5.2"/>
    </reaction>
    <physiologicalReaction direction="left-to-right" evidence="13">
        <dbReference type="Rhea" id="RHEA:19670"/>
    </physiologicalReaction>
</comment>
<keyword evidence="14" id="KW-0460">Magnesium</keyword>
<keyword evidence="14" id="KW-0479">Metal-binding</keyword>
<dbReference type="InterPro" id="IPR006689">
    <property type="entry name" value="Small_GTPase_ARF/SAR"/>
</dbReference>
<evidence type="ECO:0000256" key="8">
    <source>
        <dbReference type="ARBA" id="ARBA00022824"/>
    </source>
</evidence>
<protein>
    <recommendedName>
        <fullName evidence="5">small monomeric GTPase</fullName>
        <ecNumber evidence="5">3.6.5.2</ecNumber>
    </recommendedName>
</protein>
<evidence type="ECO:0000256" key="1">
    <source>
        <dbReference type="ARBA" id="ARBA00004240"/>
    </source>
</evidence>
<feature type="binding site" evidence="14">
    <location>
        <position position="29"/>
    </location>
    <ligand>
        <name>Mg(2+)</name>
        <dbReference type="ChEBI" id="CHEBI:18420"/>
    </ligand>
</feature>
<sequence>MSYIFEWICSDLAPGLYKKPGKLVFLGLDNGDKTTLLHMLKDDKLDQHFPILHISSEELTTTEMIFTTFDADRHVQAYQKNYLPGRNRLSFWRAVKIFLASWNPKLSSILFFFLF</sequence>
<keyword evidence="17" id="KW-1185">Reference proteome</keyword>
<reference evidence="16" key="2">
    <citation type="submission" date="2025-08" db="UniProtKB">
        <authorList>
            <consortium name="Ensembl"/>
        </authorList>
    </citation>
    <scope>IDENTIFICATION</scope>
    <source>
        <strain evidence="16">Thorbecke</strain>
    </source>
</reference>
<dbReference type="Proteomes" id="UP000001811">
    <property type="component" value="Chromosome 3"/>
</dbReference>
<keyword evidence="11" id="KW-0333">Golgi apparatus</keyword>
<dbReference type="GO" id="GO:0005794">
    <property type="term" value="C:Golgi apparatus"/>
    <property type="evidence" value="ECO:0007669"/>
    <property type="project" value="UniProtKB-SubCell"/>
</dbReference>
<keyword evidence="7 15" id="KW-0547">Nucleotide-binding</keyword>
<dbReference type="GO" id="GO:0016192">
    <property type="term" value="P:vesicle-mediated transport"/>
    <property type="evidence" value="ECO:0007669"/>
    <property type="project" value="UniProtKB-KW"/>
</dbReference>
<comment type="similarity">
    <text evidence="4">Belongs to the small GTPase superfamily. SAR1 family.</text>
</comment>
<evidence type="ECO:0000256" key="4">
    <source>
        <dbReference type="ARBA" id="ARBA00007507"/>
    </source>
</evidence>
<feature type="binding site" evidence="15">
    <location>
        <position position="34"/>
    </location>
    <ligand>
        <name>GTP</name>
        <dbReference type="ChEBI" id="CHEBI:37565"/>
    </ligand>
</feature>
<organism evidence="16 17">
    <name type="scientific">Oryctolagus cuniculus</name>
    <name type="common">Rabbit</name>
    <dbReference type="NCBI Taxonomy" id="9986"/>
    <lineage>
        <taxon>Eukaryota</taxon>
        <taxon>Metazoa</taxon>
        <taxon>Chordata</taxon>
        <taxon>Craniata</taxon>
        <taxon>Vertebrata</taxon>
        <taxon>Euteleostomi</taxon>
        <taxon>Mammalia</taxon>
        <taxon>Eutheria</taxon>
        <taxon>Euarchontoglires</taxon>
        <taxon>Glires</taxon>
        <taxon>Lagomorpha</taxon>
        <taxon>Leporidae</taxon>
        <taxon>Oryctolagus</taxon>
    </lineage>
</organism>
<keyword evidence="6" id="KW-0813">Transport</keyword>
<evidence type="ECO:0000256" key="14">
    <source>
        <dbReference type="PIRSR" id="PIRSR606687-1"/>
    </source>
</evidence>
<reference evidence="16 17" key="1">
    <citation type="journal article" date="2011" name="Nature">
        <title>A high-resolution map of human evolutionary constraint using 29 mammals.</title>
        <authorList>
            <person name="Lindblad-Toh K."/>
            <person name="Garber M."/>
            <person name="Zuk O."/>
            <person name="Lin M.F."/>
            <person name="Parker B.J."/>
            <person name="Washietl S."/>
            <person name="Kheradpour P."/>
            <person name="Ernst J."/>
            <person name="Jordan G."/>
            <person name="Mauceli E."/>
            <person name="Ward L.D."/>
            <person name="Lowe C.B."/>
            <person name="Holloway A.K."/>
            <person name="Clamp M."/>
            <person name="Gnerre S."/>
            <person name="Alfoldi J."/>
            <person name="Beal K."/>
            <person name="Chang J."/>
            <person name="Clawson H."/>
            <person name="Cuff J."/>
            <person name="Di Palma F."/>
            <person name="Fitzgerald S."/>
            <person name="Flicek P."/>
            <person name="Guttman M."/>
            <person name="Hubisz M.J."/>
            <person name="Jaffe D.B."/>
            <person name="Jungreis I."/>
            <person name="Kent W.J."/>
            <person name="Kostka D."/>
            <person name="Lara M."/>
            <person name="Martins A.L."/>
            <person name="Massingham T."/>
            <person name="Moltke I."/>
            <person name="Raney B.J."/>
            <person name="Rasmussen M.D."/>
            <person name="Robinson J."/>
            <person name="Stark A."/>
            <person name="Vilella A.J."/>
            <person name="Wen J."/>
            <person name="Xie X."/>
            <person name="Zody M.C."/>
            <person name="Baldwin J."/>
            <person name="Bloom T."/>
            <person name="Chin C.W."/>
            <person name="Heiman D."/>
            <person name="Nicol R."/>
            <person name="Nusbaum C."/>
            <person name="Young S."/>
            <person name="Wilkinson J."/>
            <person name="Worley K.C."/>
            <person name="Kovar C.L."/>
            <person name="Muzny D.M."/>
            <person name="Gibbs R.A."/>
            <person name="Cree A."/>
            <person name="Dihn H.H."/>
            <person name="Fowler G."/>
            <person name="Jhangiani S."/>
            <person name="Joshi V."/>
            <person name="Lee S."/>
            <person name="Lewis L.R."/>
            <person name="Nazareth L.V."/>
            <person name="Okwuonu G."/>
            <person name="Santibanez J."/>
            <person name="Warren W.C."/>
            <person name="Mardis E.R."/>
            <person name="Weinstock G.M."/>
            <person name="Wilson R.K."/>
            <person name="Delehaunty K."/>
            <person name="Dooling D."/>
            <person name="Fronik C."/>
            <person name="Fulton L."/>
            <person name="Fulton B."/>
            <person name="Graves T."/>
            <person name="Minx P."/>
            <person name="Sodergren E."/>
            <person name="Birney E."/>
            <person name="Margulies E.H."/>
            <person name="Herrero J."/>
            <person name="Green E.D."/>
            <person name="Haussler D."/>
            <person name="Siepel A."/>
            <person name="Goldman N."/>
            <person name="Pollard K.S."/>
            <person name="Pedersen J.S."/>
            <person name="Lander E.S."/>
            <person name="Kellis M."/>
        </authorList>
    </citation>
    <scope>NUCLEOTIDE SEQUENCE [LARGE SCALE GENOMIC DNA]</scope>
    <source>
        <strain evidence="16 17">Thorbecke inbred</strain>
    </source>
</reference>
<dbReference type="GO" id="GO:0005783">
    <property type="term" value="C:endoplasmic reticulum"/>
    <property type="evidence" value="ECO:0007669"/>
    <property type="project" value="UniProtKB-SubCell"/>
</dbReference>
<evidence type="ECO:0000313" key="17">
    <source>
        <dbReference type="Proteomes" id="UP000001811"/>
    </source>
</evidence>
<evidence type="ECO:0000256" key="12">
    <source>
        <dbReference type="ARBA" id="ARBA00023134"/>
    </source>
</evidence>
<dbReference type="GO" id="GO:0005765">
    <property type="term" value="C:lysosomal membrane"/>
    <property type="evidence" value="ECO:0007669"/>
    <property type="project" value="UniProtKB-SubCell"/>
</dbReference>
<evidence type="ECO:0000256" key="5">
    <source>
        <dbReference type="ARBA" id="ARBA00011984"/>
    </source>
</evidence>
<dbReference type="GO" id="GO:0005525">
    <property type="term" value="F:GTP binding"/>
    <property type="evidence" value="ECO:0007669"/>
    <property type="project" value="UniProtKB-KW"/>
</dbReference>
<dbReference type="InParanoid" id="A0A5F9C383"/>
<dbReference type="GO" id="GO:0003925">
    <property type="term" value="F:G protein activity"/>
    <property type="evidence" value="ECO:0007669"/>
    <property type="project" value="UniProtKB-EC"/>
</dbReference>
<evidence type="ECO:0000256" key="10">
    <source>
        <dbReference type="ARBA" id="ARBA00022927"/>
    </source>
</evidence>
<dbReference type="SUPFAM" id="SSF52540">
    <property type="entry name" value="P-loop containing nucleoside triphosphate hydrolases"/>
    <property type="match status" value="1"/>
</dbReference>
<keyword evidence="12" id="KW-0342">GTP-binding</keyword>
<evidence type="ECO:0000256" key="6">
    <source>
        <dbReference type="ARBA" id="ARBA00022448"/>
    </source>
</evidence>
<dbReference type="PRINTS" id="PR00328">
    <property type="entry name" value="SAR1GTPBP"/>
</dbReference>
<evidence type="ECO:0000256" key="9">
    <source>
        <dbReference type="ARBA" id="ARBA00022892"/>
    </source>
</evidence>
<dbReference type="Pfam" id="PF00025">
    <property type="entry name" value="Arf"/>
    <property type="match status" value="1"/>
</dbReference>
<proteinExistence type="inferred from homology"/>
<accession>A0A5F9C383</accession>
<dbReference type="STRING" id="9986.ENSOCUP00000028080"/>
<dbReference type="GeneTree" id="ENSGT00940000165770"/>
<dbReference type="GO" id="GO:0006886">
    <property type="term" value="P:intracellular protein transport"/>
    <property type="evidence" value="ECO:0007669"/>
    <property type="project" value="InterPro"/>
</dbReference>
<dbReference type="InterPro" id="IPR006687">
    <property type="entry name" value="Small_GTPase_SAR1"/>
</dbReference>
<dbReference type="GO" id="GO:0046872">
    <property type="term" value="F:metal ion binding"/>
    <property type="evidence" value="ECO:0007669"/>
    <property type="project" value="UniProtKB-KW"/>
</dbReference>
<evidence type="ECO:0000256" key="3">
    <source>
        <dbReference type="ARBA" id="ARBA00004656"/>
    </source>
</evidence>
<evidence type="ECO:0000313" key="16">
    <source>
        <dbReference type="Ensembl" id="ENSOCUP00000028080.1"/>
    </source>
</evidence>
<evidence type="ECO:0000256" key="13">
    <source>
        <dbReference type="ARBA" id="ARBA00047660"/>
    </source>
</evidence>
<dbReference type="AlphaFoldDB" id="A0A5F9C383"/>
<dbReference type="SMR" id="A0A5F9C383"/>
<reference evidence="16" key="3">
    <citation type="submission" date="2025-09" db="UniProtKB">
        <authorList>
            <consortium name="Ensembl"/>
        </authorList>
    </citation>
    <scope>IDENTIFICATION</scope>
    <source>
        <strain evidence="16">Thorbecke</strain>
    </source>
</reference>
<feature type="binding site" evidence="15">
    <location>
        <position position="33"/>
    </location>
    <ligand>
        <name>GTP</name>
        <dbReference type="ChEBI" id="CHEBI:37565"/>
    </ligand>
</feature>
<evidence type="ECO:0000256" key="11">
    <source>
        <dbReference type="ARBA" id="ARBA00023034"/>
    </source>
</evidence>
<keyword evidence="8" id="KW-0256">Endoplasmic reticulum</keyword>
<dbReference type="PANTHER" id="PTHR45684">
    <property type="entry name" value="RE74312P"/>
    <property type="match status" value="1"/>
</dbReference>
<feature type="binding site" evidence="15">
    <location>
        <position position="30"/>
    </location>
    <ligand>
        <name>GTP</name>
        <dbReference type="ChEBI" id="CHEBI:37565"/>
    </ligand>
</feature>
<dbReference type="InterPro" id="IPR027417">
    <property type="entry name" value="P-loop_NTPase"/>
</dbReference>
<keyword evidence="9" id="KW-0931">ER-Golgi transport</keyword>
<name>A0A5F9C383_RABIT</name>